<dbReference type="Proteomes" id="UP001597115">
    <property type="component" value="Unassembled WGS sequence"/>
</dbReference>
<name>A0ABW4HY33_9SPHN</name>
<gene>
    <name evidence="2" type="ORF">ACFSCW_01610</name>
</gene>
<evidence type="ECO:0000313" key="3">
    <source>
        <dbReference type="Proteomes" id="UP001597115"/>
    </source>
</evidence>
<protein>
    <recommendedName>
        <fullName evidence="4">Argininosuccinate lyase</fullName>
    </recommendedName>
</protein>
<feature type="region of interest" description="Disordered" evidence="1">
    <location>
        <begin position="19"/>
        <end position="78"/>
    </location>
</feature>
<evidence type="ECO:0000313" key="2">
    <source>
        <dbReference type="EMBL" id="MFD1610494.1"/>
    </source>
</evidence>
<feature type="compositionally biased region" description="Basic and acidic residues" evidence="1">
    <location>
        <begin position="56"/>
        <end position="78"/>
    </location>
</feature>
<dbReference type="EMBL" id="JBHUDY010000001">
    <property type="protein sequence ID" value="MFD1610494.1"/>
    <property type="molecule type" value="Genomic_DNA"/>
</dbReference>
<comment type="caution">
    <text evidence="2">The sequence shown here is derived from an EMBL/GenBank/DDBJ whole genome shotgun (WGS) entry which is preliminary data.</text>
</comment>
<reference evidence="3" key="1">
    <citation type="journal article" date="2019" name="Int. J. Syst. Evol. Microbiol.">
        <title>The Global Catalogue of Microorganisms (GCM) 10K type strain sequencing project: providing services to taxonomists for standard genome sequencing and annotation.</title>
        <authorList>
            <consortium name="The Broad Institute Genomics Platform"/>
            <consortium name="The Broad Institute Genome Sequencing Center for Infectious Disease"/>
            <person name="Wu L."/>
            <person name="Ma J."/>
        </authorList>
    </citation>
    <scope>NUCLEOTIDE SEQUENCE [LARGE SCALE GENOMIC DNA]</scope>
    <source>
        <strain evidence="3">CGMCC 1.16275</strain>
    </source>
</reference>
<dbReference type="PROSITE" id="PS51257">
    <property type="entry name" value="PROKAR_LIPOPROTEIN"/>
    <property type="match status" value="1"/>
</dbReference>
<feature type="compositionally biased region" description="Pro residues" evidence="1">
    <location>
        <begin position="31"/>
        <end position="41"/>
    </location>
</feature>
<dbReference type="RefSeq" id="WP_380886207.1">
    <property type="nucleotide sequence ID" value="NZ_JBHUDY010000001.1"/>
</dbReference>
<evidence type="ECO:0000256" key="1">
    <source>
        <dbReference type="SAM" id="MobiDB-lite"/>
    </source>
</evidence>
<organism evidence="2 3">
    <name type="scientific">Sphingomonas tabacisoli</name>
    <dbReference type="NCBI Taxonomy" id="2249466"/>
    <lineage>
        <taxon>Bacteria</taxon>
        <taxon>Pseudomonadati</taxon>
        <taxon>Pseudomonadota</taxon>
        <taxon>Alphaproteobacteria</taxon>
        <taxon>Sphingomonadales</taxon>
        <taxon>Sphingomonadaceae</taxon>
        <taxon>Sphingomonas</taxon>
    </lineage>
</organism>
<proteinExistence type="predicted"/>
<feature type="compositionally biased region" description="Polar residues" evidence="1">
    <location>
        <begin position="42"/>
        <end position="55"/>
    </location>
</feature>
<accession>A0ABW4HY33</accession>
<evidence type="ECO:0008006" key="4">
    <source>
        <dbReference type="Google" id="ProtNLM"/>
    </source>
</evidence>
<keyword evidence="3" id="KW-1185">Reference proteome</keyword>
<sequence length="78" mass="8557">MKRILIGAALLALAACGGKEELRPKTGQSLPPKPAAEPTPLTPTQMITPSVQARPQRSDELLKQSQERRDDRFDLPPQ</sequence>